<dbReference type="Pfam" id="PF00252">
    <property type="entry name" value="Ribosomal_L16"/>
    <property type="match status" value="1"/>
</dbReference>
<comment type="similarity">
    <text evidence="1">Belongs to the universal ribosomal protein uL16 family.</text>
</comment>
<reference evidence="5 6" key="1">
    <citation type="journal article" date="2021" name="bioRxiv">
        <title>Chromosome-scale and haplotype-resolved genome assembly of a tetraploid potato cultivar.</title>
        <authorList>
            <person name="Sun H."/>
            <person name="Jiao W.-B."/>
            <person name="Krause K."/>
            <person name="Campoy J.A."/>
            <person name="Goel M."/>
            <person name="Folz-Donahue K."/>
            <person name="Kukat C."/>
            <person name="Huettel B."/>
            <person name="Schneeberger K."/>
        </authorList>
    </citation>
    <scope>NUCLEOTIDE SEQUENCE [LARGE SCALE GENOMIC DNA]</scope>
    <source>
        <strain evidence="5">SolTubOtavaFocal</strain>
        <tissue evidence="5">Leaves</tissue>
    </source>
</reference>
<dbReference type="PRINTS" id="PR00060">
    <property type="entry name" value="RIBOSOMALL16"/>
</dbReference>
<keyword evidence="2" id="KW-0689">Ribosomal protein</keyword>
<comment type="caution">
    <text evidence="5">The sequence shown here is derived from an EMBL/GenBank/DDBJ whole genome shotgun (WGS) entry which is preliminary data.</text>
</comment>
<organism evidence="5 6">
    <name type="scientific">Solanum tuberosum</name>
    <name type="common">Potato</name>
    <dbReference type="NCBI Taxonomy" id="4113"/>
    <lineage>
        <taxon>Eukaryota</taxon>
        <taxon>Viridiplantae</taxon>
        <taxon>Streptophyta</taxon>
        <taxon>Embryophyta</taxon>
        <taxon>Tracheophyta</taxon>
        <taxon>Spermatophyta</taxon>
        <taxon>Magnoliopsida</taxon>
        <taxon>eudicotyledons</taxon>
        <taxon>Gunneridae</taxon>
        <taxon>Pentapetalae</taxon>
        <taxon>asterids</taxon>
        <taxon>lamiids</taxon>
        <taxon>Solanales</taxon>
        <taxon>Solanaceae</taxon>
        <taxon>Solanoideae</taxon>
        <taxon>Solaneae</taxon>
        <taxon>Solanum</taxon>
    </lineage>
</organism>
<dbReference type="PROSITE" id="PS00701">
    <property type="entry name" value="RIBOSOMAL_L16_2"/>
    <property type="match status" value="1"/>
</dbReference>
<keyword evidence="3" id="KW-0687">Ribonucleoprotein</keyword>
<keyword evidence="6" id="KW-1185">Reference proteome</keyword>
<name>A0ABQ7UWL0_SOLTU</name>
<evidence type="ECO:0008006" key="7">
    <source>
        <dbReference type="Google" id="ProtNLM"/>
    </source>
</evidence>
<evidence type="ECO:0000256" key="1">
    <source>
        <dbReference type="ARBA" id="ARBA00008931"/>
    </source>
</evidence>
<gene>
    <name evidence="5" type="ORF">KY290_025752</name>
</gene>
<accession>A0ABQ7UWL0</accession>
<dbReference type="Gene3D" id="3.90.1170.10">
    <property type="entry name" value="Ribosomal protein L10e/L16"/>
    <property type="match status" value="1"/>
</dbReference>
<evidence type="ECO:0000313" key="6">
    <source>
        <dbReference type="Proteomes" id="UP000826656"/>
    </source>
</evidence>
<dbReference type="InterPro" id="IPR020798">
    <property type="entry name" value="Ribosomal_uL16_CS"/>
</dbReference>
<dbReference type="Proteomes" id="UP000826656">
    <property type="component" value="Unassembled WGS sequence"/>
</dbReference>
<evidence type="ECO:0000256" key="3">
    <source>
        <dbReference type="ARBA" id="ARBA00023274"/>
    </source>
</evidence>
<feature type="region of interest" description="Disordered" evidence="4">
    <location>
        <begin position="9"/>
        <end position="28"/>
    </location>
</feature>
<dbReference type="InterPro" id="IPR000114">
    <property type="entry name" value="Ribosomal_uL16_bact-type"/>
</dbReference>
<dbReference type="SUPFAM" id="SSF54686">
    <property type="entry name" value="Ribosomal protein L16p/L10e"/>
    <property type="match status" value="1"/>
</dbReference>
<proteinExistence type="inferred from homology"/>
<dbReference type="InterPro" id="IPR047873">
    <property type="entry name" value="Ribosomal_uL16"/>
</dbReference>
<evidence type="ECO:0000256" key="2">
    <source>
        <dbReference type="ARBA" id="ARBA00022980"/>
    </source>
</evidence>
<dbReference type="InterPro" id="IPR016180">
    <property type="entry name" value="Ribosomal_uL16_dom"/>
</dbReference>
<evidence type="ECO:0000313" key="5">
    <source>
        <dbReference type="EMBL" id="KAH0755482.1"/>
    </source>
</evidence>
<evidence type="ECO:0000256" key="4">
    <source>
        <dbReference type="SAM" id="MobiDB-lite"/>
    </source>
</evidence>
<dbReference type="InterPro" id="IPR036920">
    <property type="entry name" value="Ribosomal_uL16_sf"/>
</dbReference>
<sequence>MSSARVRICSRRAGRSARQGIPKPSPDPPKWNSYLLRLVEKGGELDSASSITFTLHYGEVTGKEEGKKFPEALEIQTGSENHSRYLALRSANKEVIQSNGSLGLGLTSHSTPSFCPLAGNHIGHKVVYHLGWGEKLTGKPTEVRMGRGKGNPTGWIARVSRGQILVSI</sequence>
<dbReference type="CDD" id="cd01433">
    <property type="entry name" value="Ribosomal_L16_L10e"/>
    <property type="match status" value="1"/>
</dbReference>
<dbReference type="EMBL" id="JAIVGD010000018">
    <property type="protein sequence ID" value="KAH0755482.1"/>
    <property type="molecule type" value="Genomic_DNA"/>
</dbReference>
<protein>
    <recommendedName>
        <fullName evidence="7">Ribosomal protein L10e/L16 domain-containing protein</fullName>
    </recommendedName>
</protein>